<gene>
    <name evidence="1" type="ORF">WFZ85_06195</name>
    <name evidence="2" type="ORF">WFZ85_08755</name>
</gene>
<keyword evidence="3" id="KW-1185">Reference proteome</keyword>
<proteinExistence type="predicted"/>
<dbReference type="EMBL" id="JBCGDO010000009">
    <property type="protein sequence ID" value="MEM0542708.1"/>
    <property type="molecule type" value="Genomic_DNA"/>
</dbReference>
<feature type="non-terminal residue" evidence="1">
    <location>
        <position position="1"/>
    </location>
</feature>
<sequence length="55" mass="6582">FSQLCDQFRIRNNYAKTFEGFKTRILAKITALTLVQYINKFIFDRPINNIKNQII</sequence>
<accession>A0ABU9N6L2</accession>
<protein>
    <submittedName>
        <fullName evidence="1">IS982 family transposase</fullName>
    </submittedName>
</protein>
<reference evidence="1 3" key="1">
    <citation type="submission" date="2024-03" db="EMBL/GenBank/DDBJ databases">
        <title>Two novel species of the genus Flavobacterium exhibiting potentially degradation of complex polysaccharides.</title>
        <authorList>
            <person name="Lian X."/>
        </authorList>
    </citation>
    <scope>NUCLEOTIDE SEQUENCE [LARGE SCALE GENOMIC DNA]</scope>
    <source>
        <strain evidence="3">j3</strain>
        <strain evidence="1">J3</strain>
    </source>
</reference>
<comment type="caution">
    <text evidence="1">The sequence shown here is derived from an EMBL/GenBank/DDBJ whole genome shotgun (WGS) entry which is preliminary data.</text>
</comment>
<dbReference type="Proteomes" id="UP001460072">
    <property type="component" value="Unassembled WGS sequence"/>
</dbReference>
<evidence type="ECO:0000313" key="1">
    <source>
        <dbReference type="EMBL" id="MEM0542198.1"/>
    </source>
</evidence>
<name>A0ABU9N6L2_9FLAO</name>
<organism evidence="1 3">
    <name type="scientific">Flavobacterium aureirubrum</name>
    <dbReference type="NCBI Taxonomy" id="3133147"/>
    <lineage>
        <taxon>Bacteria</taxon>
        <taxon>Pseudomonadati</taxon>
        <taxon>Bacteroidota</taxon>
        <taxon>Flavobacteriia</taxon>
        <taxon>Flavobacteriales</taxon>
        <taxon>Flavobacteriaceae</taxon>
        <taxon>Flavobacterium</taxon>
    </lineage>
</organism>
<dbReference type="EMBL" id="JBCGDO010000006">
    <property type="protein sequence ID" value="MEM0542198.1"/>
    <property type="molecule type" value="Genomic_DNA"/>
</dbReference>
<evidence type="ECO:0000313" key="2">
    <source>
        <dbReference type="EMBL" id="MEM0542708.1"/>
    </source>
</evidence>
<evidence type="ECO:0000313" key="3">
    <source>
        <dbReference type="Proteomes" id="UP001460072"/>
    </source>
</evidence>